<evidence type="ECO:0000256" key="2">
    <source>
        <dbReference type="SAM" id="SignalP"/>
    </source>
</evidence>
<keyword evidence="2" id="KW-0732">Signal</keyword>
<feature type="signal peptide" evidence="2">
    <location>
        <begin position="1"/>
        <end position="23"/>
    </location>
</feature>
<protein>
    <submittedName>
        <fullName evidence="3">Classical arabinogalactan protein 4</fullName>
    </submittedName>
</protein>
<organism evidence="3 4">
    <name type="scientific">Luteimonas salinilitoris</name>
    <dbReference type="NCBI Taxonomy" id="3237697"/>
    <lineage>
        <taxon>Bacteria</taxon>
        <taxon>Pseudomonadati</taxon>
        <taxon>Pseudomonadota</taxon>
        <taxon>Gammaproteobacteria</taxon>
        <taxon>Lysobacterales</taxon>
        <taxon>Lysobacteraceae</taxon>
        <taxon>Luteimonas</taxon>
    </lineage>
</organism>
<dbReference type="Proteomes" id="UP001566331">
    <property type="component" value="Unassembled WGS sequence"/>
</dbReference>
<proteinExistence type="predicted"/>
<dbReference type="RefSeq" id="WP_370563851.1">
    <property type="nucleotide sequence ID" value="NZ_JBFWIB010000005.1"/>
</dbReference>
<sequence length="136" mass="14334">MHLKPFSLCLLLPLLAAAGAACAQVGEPRQPPARIETVPVRPPPARVAADLSARPRQEIAIPATGPSPMSPRPGAPATKDATSRVDPAAPAKVYDRTGRLIPGAVRVGPNRVFDPRSGRYRTARPRGDDLQVVPEG</sequence>
<evidence type="ECO:0000256" key="1">
    <source>
        <dbReference type="SAM" id="MobiDB-lite"/>
    </source>
</evidence>
<dbReference type="EMBL" id="JBFWIC010000008">
    <property type="protein sequence ID" value="MEZ0474531.1"/>
    <property type="molecule type" value="Genomic_DNA"/>
</dbReference>
<dbReference type="PROSITE" id="PS51257">
    <property type="entry name" value="PROKAR_LIPOPROTEIN"/>
    <property type="match status" value="1"/>
</dbReference>
<evidence type="ECO:0000313" key="3">
    <source>
        <dbReference type="EMBL" id="MEZ0474531.1"/>
    </source>
</evidence>
<feature type="region of interest" description="Disordered" evidence="1">
    <location>
        <begin position="109"/>
        <end position="136"/>
    </location>
</feature>
<reference evidence="3 4" key="1">
    <citation type="submission" date="2024-07" db="EMBL/GenBank/DDBJ databases">
        <title>Luteimonas salilacus sp. nov., isolated from the shore soil of Salt Lake in Tibet of China.</title>
        <authorList>
            <person name="Zhang X."/>
            <person name="Li A."/>
        </authorList>
    </citation>
    <scope>NUCLEOTIDE SEQUENCE [LARGE SCALE GENOMIC DNA]</scope>
    <source>
        <strain evidence="3 4">B3-2-R+30</strain>
    </source>
</reference>
<evidence type="ECO:0000313" key="4">
    <source>
        <dbReference type="Proteomes" id="UP001566331"/>
    </source>
</evidence>
<keyword evidence="4" id="KW-1185">Reference proteome</keyword>
<name>A0ABV4HRT7_9GAMM</name>
<feature type="chain" id="PRO_5047301715" evidence="2">
    <location>
        <begin position="24"/>
        <end position="136"/>
    </location>
</feature>
<accession>A0ABV4HRT7</accession>
<feature type="region of interest" description="Disordered" evidence="1">
    <location>
        <begin position="51"/>
        <end position="93"/>
    </location>
</feature>
<comment type="caution">
    <text evidence="3">The sequence shown here is derived from an EMBL/GenBank/DDBJ whole genome shotgun (WGS) entry which is preliminary data.</text>
</comment>
<gene>
    <name evidence="3" type="ORF">AB6713_07850</name>
</gene>